<proteinExistence type="predicted"/>
<accession>A0A6H1ZVV6</accession>
<evidence type="ECO:0000313" key="1">
    <source>
        <dbReference type="EMBL" id="QJA51704.1"/>
    </source>
</evidence>
<gene>
    <name evidence="1" type="ORF">TM448A02256_0004</name>
    <name evidence="2" type="ORF">TM448B02122_0012</name>
</gene>
<dbReference type="AlphaFoldDB" id="A0A6H1ZVV6"/>
<protein>
    <submittedName>
        <fullName evidence="1">Uncharacterized protein</fullName>
    </submittedName>
</protein>
<sequence>MRIRVEVKNEILGDSLFWEGDESKIEEIRNLPAKMTALKVAKDGKTRISGMWVVSEVK</sequence>
<evidence type="ECO:0000313" key="2">
    <source>
        <dbReference type="EMBL" id="QJI00824.1"/>
    </source>
</evidence>
<organism evidence="1">
    <name type="scientific">viral metagenome</name>
    <dbReference type="NCBI Taxonomy" id="1070528"/>
    <lineage>
        <taxon>unclassified sequences</taxon>
        <taxon>metagenomes</taxon>
        <taxon>organismal metagenomes</taxon>
    </lineage>
</organism>
<reference evidence="1" key="1">
    <citation type="submission" date="2020-03" db="EMBL/GenBank/DDBJ databases">
        <title>The deep terrestrial virosphere.</title>
        <authorList>
            <person name="Holmfeldt K."/>
            <person name="Nilsson E."/>
            <person name="Simone D."/>
            <person name="Lopez-Fernandez M."/>
            <person name="Wu X."/>
            <person name="de Brujin I."/>
            <person name="Lundin D."/>
            <person name="Andersson A."/>
            <person name="Bertilsson S."/>
            <person name="Dopson M."/>
        </authorList>
    </citation>
    <scope>NUCLEOTIDE SEQUENCE</scope>
    <source>
        <strain evidence="1">TM448A02256</strain>
        <strain evidence="2">TM448B02122</strain>
    </source>
</reference>
<dbReference type="EMBL" id="MT144878">
    <property type="protein sequence ID" value="QJI00824.1"/>
    <property type="molecule type" value="Genomic_DNA"/>
</dbReference>
<name>A0A6H1ZVV6_9ZZZZ</name>
<dbReference type="EMBL" id="MT144284">
    <property type="protein sequence ID" value="QJA51704.1"/>
    <property type="molecule type" value="Genomic_DNA"/>
</dbReference>